<dbReference type="Pfam" id="PF04773">
    <property type="entry name" value="FecR"/>
    <property type="match status" value="1"/>
</dbReference>
<protein>
    <recommendedName>
        <fullName evidence="1">FecR protein domain-containing protein</fullName>
    </recommendedName>
</protein>
<name>A0A4Q0YJF6_9BACT</name>
<feature type="domain" description="FecR protein" evidence="1">
    <location>
        <begin position="53"/>
        <end position="140"/>
    </location>
</feature>
<evidence type="ECO:0000313" key="2">
    <source>
        <dbReference type="EMBL" id="RXJ69319.1"/>
    </source>
</evidence>
<dbReference type="AlphaFoldDB" id="A0A4Q0YJF6"/>
<dbReference type="PANTHER" id="PTHR38731:SF1">
    <property type="entry name" value="FECR PROTEIN DOMAIN-CONTAINING PROTEIN"/>
    <property type="match status" value="1"/>
</dbReference>
<dbReference type="InterPro" id="IPR006860">
    <property type="entry name" value="FecR"/>
</dbReference>
<evidence type="ECO:0000313" key="3">
    <source>
        <dbReference type="Proteomes" id="UP000290172"/>
    </source>
</evidence>
<comment type="caution">
    <text evidence="2">The sequence shown here is derived from an EMBL/GenBank/DDBJ whole genome shotgun (WGS) entry which is preliminary data.</text>
</comment>
<gene>
    <name evidence="2" type="ORF">CRV08_04745</name>
</gene>
<evidence type="ECO:0000259" key="1">
    <source>
        <dbReference type="Pfam" id="PF04773"/>
    </source>
</evidence>
<reference evidence="2 3" key="1">
    <citation type="submission" date="2017-10" db="EMBL/GenBank/DDBJ databases">
        <title>Genomics of the genus Arcobacter.</title>
        <authorList>
            <person name="Perez-Cataluna A."/>
            <person name="Figueras M.J."/>
        </authorList>
    </citation>
    <scope>NUCLEOTIDE SEQUENCE [LARGE SCALE GENOMIC DNA]</scope>
    <source>
        <strain evidence="2 3">CECT 8993</strain>
    </source>
</reference>
<dbReference type="EMBL" id="PDKJ01000003">
    <property type="protein sequence ID" value="RXJ69319.1"/>
    <property type="molecule type" value="Genomic_DNA"/>
</dbReference>
<dbReference type="RefSeq" id="WP_128979594.1">
    <property type="nucleotide sequence ID" value="NZ_PDKJ01000003.1"/>
</dbReference>
<accession>A0A4Q0YJF6</accession>
<dbReference type="Proteomes" id="UP000290172">
    <property type="component" value="Unassembled WGS sequence"/>
</dbReference>
<dbReference type="PANTHER" id="PTHR38731">
    <property type="entry name" value="LIPL45-RELATED LIPOPROTEIN-RELATED"/>
    <property type="match status" value="1"/>
</dbReference>
<sequence>MRLLILFFIFLTFSFANNNSIGFIKVLNGSAEVIRDNKDIDLKIGDKIYSKDIIKTSYGSSIGIIFQDNTLVSLGSNTKYEIEEYFFNPEEKKESFVSSLKKGSLTCLTGLIPKLNKNAMKIKAKTASMGIRGTYFILSVDE</sequence>
<proteinExistence type="predicted"/>
<organism evidence="2 3">
    <name type="scientific">Halarcobacter ebronensis</name>
    <dbReference type="NCBI Taxonomy" id="1462615"/>
    <lineage>
        <taxon>Bacteria</taxon>
        <taxon>Pseudomonadati</taxon>
        <taxon>Campylobacterota</taxon>
        <taxon>Epsilonproteobacteria</taxon>
        <taxon>Campylobacterales</taxon>
        <taxon>Arcobacteraceae</taxon>
        <taxon>Halarcobacter</taxon>
    </lineage>
</organism>